<keyword evidence="3" id="KW-1185">Reference proteome</keyword>
<dbReference type="PANTHER" id="PTHR23015">
    <property type="entry name" value="UNCHARACTERIZED C.ELEGANS PROTEIN"/>
    <property type="match status" value="1"/>
</dbReference>
<dbReference type="FunCoup" id="Q95XL4">
    <property type="interactions" value="56"/>
</dbReference>
<dbReference type="AGR" id="WB:WBGene00021860"/>
<dbReference type="OrthoDB" id="2095648at2759"/>
<dbReference type="EMBL" id="BX284603">
    <property type="protein sequence ID" value="CCD73850.2"/>
    <property type="molecule type" value="Genomic_DNA"/>
</dbReference>
<evidence type="ECO:0000313" key="2">
    <source>
        <dbReference type="EMBL" id="CCD73850.2"/>
    </source>
</evidence>
<dbReference type="UCSC" id="Y54F10BM.5">
    <property type="organism name" value="c. elegans"/>
</dbReference>
<dbReference type="RefSeq" id="NP_497529.2">
    <property type="nucleotide sequence ID" value="NM_065128.3"/>
</dbReference>
<dbReference type="InterPro" id="IPR001810">
    <property type="entry name" value="F-box_dom"/>
</dbReference>
<dbReference type="CTD" id="190271"/>
<reference evidence="2 3" key="1">
    <citation type="journal article" date="1998" name="Science">
        <title>Genome sequence of the nematode C. elegans: a platform for investigating biology.</title>
        <authorList>
            <consortium name="The C. elegans sequencing consortium"/>
            <person name="Sulson J.E."/>
            <person name="Waterston R."/>
        </authorList>
    </citation>
    <scope>NUCLEOTIDE SEQUENCE [LARGE SCALE GENOMIC DNA]</scope>
    <source>
        <strain evidence="2 3">Bristol N2</strain>
    </source>
</reference>
<evidence type="ECO:0000313" key="3">
    <source>
        <dbReference type="Proteomes" id="UP000001940"/>
    </source>
</evidence>
<proteinExistence type="predicted"/>
<dbReference type="HOGENOM" id="CLU_030831_3_1_1"/>
<feature type="domain" description="F-box" evidence="1">
    <location>
        <begin position="23"/>
        <end position="83"/>
    </location>
</feature>
<dbReference type="KEGG" id="cel:CELE_Y54F10BM.5"/>
<dbReference type="GeneID" id="190271"/>
<dbReference type="PaxDb" id="6239-Y54F10BM.5"/>
<evidence type="ECO:0000313" key="4">
    <source>
        <dbReference type="WormBase" id="Y54F10BM.5"/>
    </source>
</evidence>
<dbReference type="Pfam" id="PF01827">
    <property type="entry name" value="FTH"/>
    <property type="match status" value="1"/>
</dbReference>
<evidence type="ECO:0000259" key="1">
    <source>
        <dbReference type="PROSITE" id="PS50181"/>
    </source>
</evidence>
<dbReference type="InParanoid" id="Q95XL4"/>
<accession>Q95XL4</accession>
<dbReference type="WormBase" id="Y54F10BM.5">
    <property type="protein sequence ID" value="CE39444"/>
    <property type="gene ID" value="WBGene00021860"/>
    <property type="gene designation" value="fbxa-9"/>
</dbReference>
<dbReference type="CDD" id="cd22150">
    <property type="entry name" value="F-box_CeFBXA-like"/>
    <property type="match status" value="1"/>
</dbReference>
<protein>
    <submittedName>
        <fullName evidence="2">F-box domain-containing protein</fullName>
    </submittedName>
</protein>
<dbReference type="Pfam" id="PF00646">
    <property type="entry name" value="F-box"/>
    <property type="match status" value="1"/>
</dbReference>
<dbReference type="InterPro" id="IPR002900">
    <property type="entry name" value="DUF38/FTH_CAE_spp"/>
</dbReference>
<dbReference type="Bgee" id="WBGene00021860">
    <property type="expression patterns" value="Expressed in adult organism and 1 other cell type or tissue"/>
</dbReference>
<dbReference type="InterPro" id="IPR036047">
    <property type="entry name" value="F-box-like_dom_sf"/>
</dbReference>
<dbReference type="SMART" id="SM00256">
    <property type="entry name" value="FBOX"/>
    <property type="match status" value="1"/>
</dbReference>
<dbReference type="AlphaFoldDB" id="Q95XL4"/>
<dbReference type="SUPFAM" id="SSF81383">
    <property type="entry name" value="F-box domain"/>
    <property type="match status" value="1"/>
</dbReference>
<sequence length="320" mass="37600">MVGQFDFIPSKWLSCLSKSRRNTPKLLAMPLDIVNQVFEKLEPVDLLVLRKVCQCLRAAVDKFRIHLDEIRIICNGNKVFIKLNESCIEYTKTTTGGAKVSFNKKIKILEKGSYMDIAANDLGLLLKHVSRLYFANYVPDIKIFITSFINVLKAKKCIHVRSIELGGLLSRDVQSILRYLDAQKLDDIILWRIKEFNQLERLDCLDQWRSAKTFQSWHLPLKEAEIKIEQLFHFNKFKIKLENFSIEYAVKIRDDLLRRRSFQYCCILFDTINSITLFELKKVFQPDVSGRDEHQFEYSNRNNTFHIFILNSHFMCSISE</sequence>
<dbReference type="PANTHER" id="PTHR23015:SF4">
    <property type="entry name" value="DUF38 DOMAIN-CONTAINING PROTEIN-RELATED"/>
    <property type="match status" value="1"/>
</dbReference>
<dbReference type="PROSITE" id="PS50181">
    <property type="entry name" value="FBOX"/>
    <property type="match status" value="1"/>
</dbReference>
<gene>
    <name evidence="2 4" type="primary">fbxa-9</name>
    <name evidence="2" type="ORF">CELE_Y54F10BM.5</name>
    <name evidence="4" type="ORF">Y54F10BM.5</name>
</gene>
<name>Q95XL4_CAEEL</name>
<dbReference type="InterPro" id="IPR040161">
    <property type="entry name" value="FB224"/>
</dbReference>
<dbReference type="Proteomes" id="UP000001940">
    <property type="component" value="Chromosome III"/>
</dbReference>
<organism evidence="2 3">
    <name type="scientific">Caenorhabditis elegans</name>
    <dbReference type="NCBI Taxonomy" id="6239"/>
    <lineage>
        <taxon>Eukaryota</taxon>
        <taxon>Metazoa</taxon>
        <taxon>Ecdysozoa</taxon>
        <taxon>Nematoda</taxon>
        <taxon>Chromadorea</taxon>
        <taxon>Rhabditida</taxon>
        <taxon>Rhabditina</taxon>
        <taxon>Rhabditomorpha</taxon>
        <taxon>Rhabditoidea</taxon>
        <taxon>Rhabditidae</taxon>
        <taxon>Peloderinae</taxon>
        <taxon>Caenorhabditis</taxon>
    </lineage>
</organism>
<dbReference type="PhylomeDB" id="Q95XL4"/>